<name>A0A2S6ZB34_9XANT</name>
<dbReference type="SUPFAM" id="SSF54637">
    <property type="entry name" value="Thioesterase/thiol ester dehydrase-isomerase"/>
    <property type="match status" value="2"/>
</dbReference>
<dbReference type="Pfam" id="PF13622">
    <property type="entry name" value="4HBT_3"/>
    <property type="match status" value="1"/>
</dbReference>
<organism evidence="4 5">
    <name type="scientific">Xanthomonas theicola</name>
    <dbReference type="NCBI Taxonomy" id="56464"/>
    <lineage>
        <taxon>Bacteria</taxon>
        <taxon>Pseudomonadati</taxon>
        <taxon>Pseudomonadota</taxon>
        <taxon>Gammaproteobacteria</taxon>
        <taxon>Lysobacterales</taxon>
        <taxon>Lysobacteraceae</taxon>
        <taxon>Xanthomonas</taxon>
    </lineage>
</organism>
<evidence type="ECO:0000313" key="5">
    <source>
        <dbReference type="Proteomes" id="UP000239898"/>
    </source>
</evidence>
<reference evidence="4 5" key="1">
    <citation type="submission" date="2016-08" db="EMBL/GenBank/DDBJ databases">
        <title>Evolution of the type three secretion system and type three effector repertoires in Xanthomonas.</title>
        <authorList>
            <person name="Merda D."/>
            <person name="Briand M."/>
            <person name="Bosis E."/>
            <person name="Rousseau C."/>
            <person name="Portier P."/>
            <person name="Jacques M.-A."/>
            <person name="Fischer-Le Saux M."/>
        </authorList>
    </citation>
    <scope>NUCLEOTIDE SEQUENCE [LARGE SCALE GENOMIC DNA]</scope>
    <source>
        <strain evidence="4 5">CFBP 4691</strain>
    </source>
</reference>
<dbReference type="InterPro" id="IPR029069">
    <property type="entry name" value="HotDog_dom_sf"/>
</dbReference>
<evidence type="ECO:0000313" key="4">
    <source>
        <dbReference type="EMBL" id="PPT82281.1"/>
    </source>
</evidence>
<dbReference type="Gene3D" id="2.40.160.210">
    <property type="entry name" value="Acyl-CoA thioesterase, double hotdog domain"/>
    <property type="match status" value="1"/>
</dbReference>
<proteinExistence type="predicted"/>
<evidence type="ECO:0000259" key="2">
    <source>
        <dbReference type="Pfam" id="PF13622"/>
    </source>
</evidence>
<dbReference type="Pfam" id="PF20789">
    <property type="entry name" value="4HBT_3C"/>
    <property type="match status" value="1"/>
</dbReference>
<dbReference type="AlphaFoldDB" id="A0A2S6ZB34"/>
<dbReference type="InterPro" id="IPR049450">
    <property type="entry name" value="ACOT8-like_C"/>
</dbReference>
<dbReference type="Proteomes" id="UP000239898">
    <property type="component" value="Unassembled WGS sequence"/>
</dbReference>
<dbReference type="InterPro" id="IPR042171">
    <property type="entry name" value="Acyl-CoA_hotdog"/>
</dbReference>
<dbReference type="InterPro" id="IPR049449">
    <property type="entry name" value="TesB_ACOT8-like_N"/>
</dbReference>
<accession>A0A2S6ZB34</accession>
<protein>
    <recommendedName>
        <fullName evidence="6">Thioesterase family protein</fullName>
    </recommendedName>
</protein>
<gene>
    <name evidence="4" type="ORF">XthCFBP4691_17560</name>
</gene>
<keyword evidence="5" id="KW-1185">Reference proteome</keyword>
<evidence type="ECO:0008006" key="6">
    <source>
        <dbReference type="Google" id="ProtNLM"/>
    </source>
</evidence>
<dbReference type="EMBL" id="MIGX01000130">
    <property type="protein sequence ID" value="PPT82281.1"/>
    <property type="molecule type" value="Genomic_DNA"/>
</dbReference>
<feature type="region of interest" description="Disordered" evidence="1">
    <location>
        <begin position="45"/>
        <end position="69"/>
    </location>
</feature>
<feature type="compositionally biased region" description="Low complexity" evidence="1">
    <location>
        <begin position="51"/>
        <end position="68"/>
    </location>
</feature>
<feature type="domain" description="Acyl-CoA thioesterase-like C-terminal" evidence="3">
    <location>
        <begin position="190"/>
        <end position="288"/>
    </location>
</feature>
<evidence type="ECO:0000259" key="3">
    <source>
        <dbReference type="Pfam" id="PF20789"/>
    </source>
</evidence>
<evidence type="ECO:0000256" key="1">
    <source>
        <dbReference type="SAM" id="MobiDB-lite"/>
    </source>
</evidence>
<feature type="domain" description="Acyl-CoA thioesterase-like N-terminal HotDog" evidence="2">
    <location>
        <begin position="73"/>
        <end position="122"/>
    </location>
</feature>
<comment type="caution">
    <text evidence="4">The sequence shown here is derived from an EMBL/GenBank/DDBJ whole genome shotgun (WGS) entry which is preliminary data.</text>
</comment>
<sequence>MAENAILPETAPQGAVSFCAFPFVLRQLPHAVALLLMRTPNPGYWRPQGETPHAPRSPRSSTASTRPAGFDVPAGWRQGRTAFGGLSAALALQAALRTAPSTPPPLMSAHSWFVGPADAPLRFWMRSGCARASPPARSRSIAWPAGRAARGAAVRATAAQPHRPRLHAGAAIVGVRPRGRRADRRRRGYPGVRRQFRDAPGRRRTVAVRCLTPDLLVWARHRDSGGVDPSVALVALGDCLPPAAMACFSGPAPVSSMTWTLDFPQPASAGDWFSCCVRPAGMPDGYSLAGHADLGRGRAAGAAGPADGGDLRVIAAPAATSQVASARTGTDNSVVSDIPFR</sequence>